<feature type="domain" description="MglB-2 periplasmic binding protein" evidence="1">
    <location>
        <begin position="114"/>
        <end position="178"/>
    </location>
</feature>
<name>K1RT54_9ZZZZ</name>
<protein>
    <submittedName>
        <fullName evidence="2">Galactose/glucose-binding lipoprotein</fullName>
    </submittedName>
</protein>
<gene>
    <name evidence="2" type="ORF">OBE_13431</name>
</gene>
<keyword evidence="2" id="KW-0449">Lipoprotein</keyword>
<dbReference type="SUPFAM" id="SSF53822">
    <property type="entry name" value="Periplasmic binding protein-like I"/>
    <property type="match status" value="1"/>
</dbReference>
<evidence type="ECO:0000259" key="1">
    <source>
        <dbReference type="Pfam" id="PF18610"/>
    </source>
</evidence>
<dbReference type="Pfam" id="PF18610">
    <property type="entry name" value="Peripla_BP_7"/>
    <property type="match status" value="1"/>
</dbReference>
<dbReference type="AlphaFoldDB" id="K1RT54"/>
<dbReference type="EMBL" id="AJWZ01009273">
    <property type="protein sequence ID" value="EKC51772.1"/>
    <property type="molecule type" value="Genomic_DNA"/>
</dbReference>
<feature type="non-terminal residue" evidence="2">
    <location>
        <position position="178"/>
    </location>
</feature>
<reference evidence="2" key="1">
    <citation type="journal article" date="2013" name="Environ. Microbiol.">
        <title>Microbiota from the distal guts of lean and obese adolescents exhibit partial functional redundancy besides clear differences in community structure.</title>
        <authorList>
            <person name="Ferrer M."/>
            <person name="Ruiz A."/>
            <person name="Lanza F."/>
            <person name="Haange S.B."/>
            <person name="Oberbach A."/>
            <person name="Till H."/>
            <person name="Bargiela R."/>
            <person name="Campoy C."/>
            <person name="Segura M.T."/>
            <person name="Richter M."/>
            <person name="von Bergen M."/>
            <person name="Seifert J."/>
            <person name="Suarez A."/>
        </authorList>
    </citation>
    <scope>NUCLEOTIDE SEQUENCE</scope>
</reference>
<dbReference type="InterPro" id="IPR040740">
    <property type="entry name" value="MglB-2_Peripla_BP"/>
</dbReference>
<organism evidence="2">
    <name type="scientific">human gut metagenome</name>
    <dbReference type="NCBI Taxonomy" id="408170"/>
    <lineage>
        <taxon>unclassified sequences</taxon>
        <taxon>metagenomes</taxon>
        <taxon>organismal metagenomes</taxon>
    </lineage>
</organism>
<feature type="non-terminal residue" evidence="2">
    <location>
        <position position="1"/>
    </location>
</feature>
<evidence type="ECO:0000313" key="2">
    <source>
        <dbReference type="EMBL" id="EKC51772.1"/>
    </source>
</evidence>
<proteinExistence type="predicted"/>
<sequence>NKVPTFGYDANNDAVAAIAEGYGGTISQHADVQAYLTLRVIRNALDGVDIDTGIGTEDEAGNVLSEDVYTYNEEQRSYYALNVAVTADNYQEFTDSTKVYEPVSKQLDEKEHAKKKVWLNIYNASDNFLSSTYQPLLKNYDDLLNLDVEYIGGDGQTESNITNRLGNPSQYDAFAINM</sequence>
<dbReference type="Gene3D" id="3.40.50.2300">
    <property type="match status" value="2"/>
</dbReference>
<dbReference type="InterPro" id="IPR028082">
    <property type="entry name" value="Peripla_BP_I"/>
</dbReference>
<comment type="caution">
    <text evidence="2">The sequence shown here is derived from an EMBL/GenBank/DDBJ whole genome shotgun (WGS) entry which is preliminary data.</text>
</comment>
<accession>K1RT54</accession>